<dbReference type="Proteomes" id="UP000192418">
    <property type="component" value="Unassembled WGS sequence"/>
</dbReference>
<dbReference type="PANTHER" id="PTHR30474:SF1">
    <property type="entry name" value="PEPTIDOGLYCAN GLYCOSYLTRANSFERASE MRDB"/>
    <property type="match status" value="1"/>
</dbReference>
<comment type="similarity">
    <text evidence="11">Belongs to the SEDS family. MrdB/RodA subfamily.</text>
</comment>
<sequence length="368" mass="40539">MFDRRLLECFDWGLFLLTLSICGLGLGVLYSAVNAAEVQGMAVIFKKQMIWMGAGFFIMFSSFLVHYKFIDKASLLIYFICVALLAAVLIFGRNAGGSTRWLALGPFTVQPSELMKLSMIIVLASVYSTCVTEEGLGFHGLLKPVGLLVLPFLFILKQPDLGTAMLILFIAASMTLFVHVQKKVFFSCAALAAGAAPLLWFFVLKEYQKARILTFLNPDRDPLGAGYHIIQSKIAIGSGMMYGKGFLKGTQNALSFLPEQHTDFILSVLAEEWGFVGCCVLLILYFLFLLWGFNIAYGCRDMFGSILAFGITIMIFWQIFINIGMVMGLMPVVGVPLPLISYGGSSVITNMVGIGLLMNISMRRFLSG</sequence>
<dbReference type="RefSeq" id="WP_084066709.1">
    <property type="nucleotide sequence ID" value="NZ_FWXY01000002.1"/>
</dbReference>
<evidence type="ECO:0000256" key="5">
    <source>
        <dbReference type="ARBA" id="ARBA00022692"/>
    </source>
</evidence>
<dbReference type="InterPro" id="IPR011923">
    <property type="entry name" value="RodA/MrdB"/>
</dbReference>
<dbReference type="OrthoDB" id="9768187at2"/>
<keyword evidence="3 11" id="KW-0328">Glycosyltransferase</keyword>
<dbReference type="NCBIfam" id="TIGR02210">
    <property type="entry name" value="rodA_shape"/>
    <property type="match status" value="1"/>
</dbReference>
<dbReference type="EC" id="2.4.99.28" evidence="11"/>
<dbReference type="Pfam" id="PF01098">
    <property type="entry name" value="FTSW_RODA_SPOVE"/>
    <property type="match status" value="1"/>
</dbReference>
<feature type="transmembrane region" description="Helical" evidence="11">
    <location>
        <begin position="136"/>
        <end position="156"/>
    </location>
</feature>
<evidence type="ECO:0000256" key="10">
    <source>
        <dbReference type="ARBA" id="ARBA00023316"/>
    </source>
</evidence>
<dbReference type="GO" id="GO:0015648">
    <property type="term" value="F:lipid-linked peptidoglycan transporter activity"/>
    <property type="evidence" value="ECO:0007669"/>
    <property type="project" value="TreeGrafter"/>
</dbReference>
<keyword evidence="7 11" id="KW-0573">Peptidoglycan synthesis</keyword>
<feature type="transmembrane region" description="Helical" evidence="11">
    <location>
        <begin position="273"/>
        <end position="294"/>
    </location>
</feature>
<evidence type="ECO:0000256" key="11">
    <source>
        <dbReference type="HAMAP-Rule" id="MF_02079"/>
    </source>
</evidence>
<feature type="transmembrane region" description="Helical" evidence="11">
    <location>
        <begin position="184"/>
        <end position="204"/>
    </location>
</feature>
<keyword evidence="4 11" id="KW-0808">Transferase</keyword>
<organism evidence="12 13">
    <name type="scientific">Desulfocicer vacuolatum DSM 3385</name>
    <dbReference type="NCBI Taxonomy" id="1121400"/>
    <lineage>
        <taxon>Bacteria</taxon>
        <taxon>Pseudomonadati</taxon>
        <taxon>Thermodesulfobacteriota</taxon>
        <taxon>Desulfobacteria</taxon>
        <taxon>Desulfobacterales</taxon>
        <taxon>Desulfobacteraceae</taxon>
        <taxon>Desulfocicer</taxon>
    </lineage>
</organism>
<evidence type="ECO:0000256" key="1">
    <source>
        <dbReference type="ARBA" id="ARBA00004141"/>
    </source>
</evidence>
<comment type="catalytic activity">
    <reaction evidence="11">
        <text>[GlcNAc-(1-&gt;4)-Mur2Ac(oyl-L-Ala-gamma-D-Glu-L-Lys-D-Ala-D-Ala)](n)-di-trans,octa-cis-undecaprenyl diphosphate + beta-D-GlcNAc-(1-&gt;4)-Mur2Ac(oyl-L-Ala-gamma-D-Glu-L-Lys-D-Ala-D-Ala)-di-trans,octa-cis-undecaprenyl diphosphate = [GlcNAc-(1-&gt;4)-Mur2Ac(oyl-L-Ala-gamma-D-Glu-L-Lys-D-Ala-D-Ala)](n+1)-di-trans,octa-cis-undecaprenyl diphosphate + di-trans,octa-cis-undecaprenyl diphosphate + H(+)</text>
        <dbReference type="Rhea" id="RHEA:23708"/>
        <dbReference type="Rhea" id="RHEA-COMP:9602"/>
        <dbReference type="Rhea" id="RHEA-COMP:9603"/>
        <dbReference type="ChEBI" id="CHEBI:15378"/>
        <dbReference type="ChEBI" id="CHEBI:58405"/>
        <dbReference type="ChEBI" id="CHEBI:60033"/>
        <dbReference type="ChEBI" id="CHEBI:78435"/>
        <dbReference type="EC" id="2.4.99.28"/>
    </reaction>
</comment>
<name>A0A1W1YZT9_9BACT</name>
<evidence type="ECO:0000256" key="3">
    <source>
        <dbReference type="ARBA" id="ARBA00022676"/>
    </source>
</evidence>
<evidence type="ECO:0000256" key="6">
    <source>
        <dbReference type="ARBA" id="ARBA00022960"/>
    </source>
</evidence>
<dbReference type="EMBL" id="FWXY01000002">
    <property type="protein sequence ID" value="SMC41592.1"/>
    <property type="molecule type" value="Genomic_DNA"/>
</dbReference>
<dbReference type="STRING" id="1121400.SAMN02746065_10215"/>
<comment type="pathway">
    <text evidence="11">Cell wall biogenesis; peptidoglycan biosynthesis.</text>
</comment>
<dbReference type="AlphaFoldDB" id="A0A1W1YZT9"/>
<keyword evidence="6 11" id="KW-0133">Cell shape</keyword>
<keyword evidence="9 11" id="KW-0472">Membrane</keyword>
<dbReference type="GO" id="GO:0051301">
    <property type="term" value="P:cell division"/>
    <property type="evidence" value="ECO:0007669"/>
    <property type="project" value="InterPro"/>
</dbReference>
<feature type="transmembrane region" description="Helical" evidence="11">
    <location>
        <begin position="113"/>
        <end position="130"/>
    </location>
</feature>
<gene>
    <name evidence="11" type="primary">rodA</name>
    <name evidence="12" type="ORF">SAMN02746065_10215</name>
</gene>
<dbReference type="PANTHER" id="PTHR30474">
    <property type="entry name" value="CELL CYCLE PROTEIN"/>
    <property type="match status" value="1"/>
</dbReference>
<dbReference type="GO" id="GO:0005886">
    <property type="term" value="C:plasma membrane"/>
    <property type="evidence" value="ECO:0007669"/>
    <property type="project" value="UniProtKB-SubCell"/>
</dbReference>
<evidence type="ECO:0000256" key="8">
    <source>
        <dbReference type="ARBA" id="ARBA00022989"/>
    </source>
</evidence>
<dbReference type="HAMAP" id="MF_02079">
    <property type="entry name" value="PGT_RodA"/>
    <property type="match status" value="1"/>
</dbReference>
<feature type="transmembrane region" description="Helical" evidence="11">
    <location>
        <begin position="48"/>
        <end position="67"/>
    </location>
</feature>
<keyword evidence="5 11" id="KW-0812">Transmembrane</keyword>
<dbReference type="GO" id="GO:0032153">
    <property type="term" value="C:cell division site"/>
    <property type="evidence" value="ECO:0007669"/>
    <property type="project" value="TreeGrafter"/>
</dbReference>
<evidence type="ECO:0000256" key="4">
    <source>
        <dbReference type="ARBA" id="ARBA00022679"/>
    </source>
</evidence>
<dbReference type="InterPro" id="IPR018365">
    <property type="entry name" value="Cell_cycle_FtsW-rel_CS"/>
</dbReference>
<comment type="function">
    <text evidence="11">Peptidoglycan polymerase that is essential for cell wall elongation.</text>
</comment>
<dbReference type="GO" id="GO:0071555">
    <property type="term" value="P:cell wall organization"/>
    <property type="evidence" value="ECO:0007669"/>
    <property type="project" value="UniProtKB-KW"/>
</dbReference>
<feature type="transmembrane region" description="Helical" evidence="11">
    <location>
        <begin position="161"/>
        <end position="178"/>
    </location>
</feature>
<dbReference type="InterPro" id="IPR001182">
    <property type="entry name" value="FtsW/RodA"/>
</dbReference>
<evidence type="ECO:0000256" key="7">
    <source>
        <dbReference type="ARBA" id="ARBA00022984"/>
    </source>
</evidence>
<feature type="transmembrane region" description="Helical" evidence="11">
    <location>
        <begin position="339"/>
        <end position="360"/>
    </location>
</feature>
<evidence type="ECO:0000256" key="9">
    <source>
        <dbReference type="ARBA" id="ARBA00023136"/>
    </source>
</evidence>
<comment type="subcellular location">
    <subcellularLocation>
        <location evidence="11">Cell membrane</location>
        <topology evidence="11">Multi-pass membrane protein</topology>
    </subcellularLocation>
    <subcellularLocation>
        <location evidence="1">Membrane</location>
        <topology evidence="1">Multi-pass membrane protein</topology>
    </subcellularLocation>
</comment>
<dbReference type="GO" id="GO:0009252">
    <property type="term" value="P:peptidoglycan biosynthetic process"/>
    <property type="evidence" value="ECO:0007669"/>
    <property type="project" value="UniProtKB-UniRule"/>
</dbReference>
<dbReference type="GO" id="GO:0008360">
    <property type="term" value="P:regulation of cell shape"/>
    <property type="evidence" value="ECO:0007669"/>
    <property type="project" value="UniProtKB-KW"/>
</dbReference>
<evidence type="ECO:0000313" key="13">
    <source>
        <dbReference type="Proteomes" id="UP000192418"/>
    </source>
</evidence>
<keyword evidence="10 11" id="KW-0961">Cell wall biogenesis/degradation</keyword>
<feature type="transmembrane region" description="Helical" evidence="11">
    <location>
        <begin position="306"/>
        <end position="333"/>
    </location>
</feature>
<proteinExistence type="inferred from homology"/>
<feature type="transmembrane region" description="Helical" evidence="11">
    <location>
        <begin position="12"/>
        <end position="36"/>
    </location>
</feature>
<keyword evidence="8 11" id="KW-1133">Transmembrane helix</keyword>
<evidence type="ECO:0000313" key="12">
    <source>
        <dbReference type="EMBL" id="SMC41592.1"/>
    </source>
</evidence>
<dbReference type="UniPathway" id="UPA00219"/>
<feature type="transmembrane region" description="Helical" evidence="11">
    <location>
        <begin position="73"/>
        <end position="92"/>
    </location>
</feature>
<reference evidence="12 13" key="1">
    <citation type="submission" date="2017-04" db="EMBL/GenBank/DDBJ databases">
        <authorList>
            <person name="Afonso C.L."/>
            <person name="Miller P.J."/>
            <person name="Scott M.A."/>
            <person name="Spackman E."/>
            <person name="Goraichik I."/>
            <person name="Dimitrov K.M."/>
            <person name="Suarez D.L."/>
            <person name="Swayne D.E."/>
        </authorList>
    </citation>
    <scope>NUCLEOTIDE SEQUENCE [LARGE SCALE GENOMIC DNA]</scope>
    <source>
        <strain evidence="12 13">DSM 3385</strain>
    </source>
</reference>
<protein>
    <recommendedName>
        <fullName evidence="11">Peptidoglycan glycosyltransferase RodA</fullName>
        <shortName evidence="11">PGT</shortName>
        <ecNumber evidence="11">2.4.99.28</ecNumber>
    </recommendedName>
    <alternativeName>
        <fullName evidence="11">Cell elongation protein RodA</fullName>
    </alternativeName>
    <alternativeName>
        <fullName evidence="11">Cell wall polymerase</fullName>
    </alternativeName>
    <alternativeName>
        <fullName evidence="11">Peptidoglycan polymerase</fullName>
        <shortName evidence="11">PG polymerase</shortName>
    </alternativeName>
</protein>
<dbReference type="GO" id="GO:0008955">
    <property type="term" value="F:peptidoglycan glycosyltransferase activity"/>
    <property type="evidence" value="ECO:0007669"/>
    <property type="project" value="UniProtKB-UniRule"/>
</dbReference>
<dbReference type="PROSITE" id="PS00428">
    <property type="entry name" value="FTSW_RODA_SPOVE"/>
    <property type="match status" value="1"/>
</dbReference>
<accession>A0A1W1YZT9</accession>
<evidence type="ECO:0000256" key="2">
    <source>
        <dbReference type="ARBA" id="ARBA00022475"/>
    </source>
</evidence>
<keyword evidence="13" id="KW-1185">Reference proteome</keyword>
<keyword evidence="2 11" id="KW-1003">Cell membrane</keyword>